<gene>
    <name evidence="2" type="ORF">Plil01_001644100</name>
</gene>
<dbReference type="AlphaFoldDB" id="A0A9W7CTS5"/>
<comment type="caution">
    <text evidence="2">The sequence shown here is derived from an EMBL/GenBank/DDBJ whole genome shotgun (WGS) entry which is preliminary data.</text>
</comment>
<dbReference type="EMBL" id="BSXW01001959">
    <property type="protein sequence ID" value="GMF40073.1"/>
    <property type="molecule type" value="Genomic_DNA"/>
</dbReference>
<feature type="signal peptide" evidence="1">
    <location>
        <begin position="1"/>
        <end position="20"/>
    </location>
</feature>
<evidence type="ECO:0000313" key="3">
    <source>
        <dbReference type="Proteomes" id="UP001165083"/>
    </source>
</evidence>
<accession>A0A9W7CTS5</accession>
<dbReference type="OrthoDB" id="115636at2759"/>
<keyword evidence="1" id="KW-0732">Signal</keyword>
<evidence type="ECO:0000313" key="2">
    <source>
        <dbReference type="EMBL" id="GMF40073.1"/>
    </source>
</evidence>
<reference evidence="2" key="1">
    <citation type="submission" date="2023-04" db="EMBL/GenBank/DDBJ databases">
        <title>Phytophthora lilii NBRC 32176.</title>
        <authorList>
            <person name="Ichikawa N."/>
            <person name="Sato H."/>
            <person name="Tonouchi N."/>
        </authorList>
    </citation>
    <scope>NUCLEOTIDE SEQUENCE</scope>
    <source>
        <strain evidence="2">NBRC 32176</strain>
    </source>
</reference>
<dbReference type="Proteomes" id="UP001165083">
    <property type="component" value="Unassembled WGS sequence"/>
</dbReference>
<proteinExistence type="predicted"/>
<protein>
    <submittedName>
        <fullName evidence="2">Unnamed protein product</fullName>
    </submittedName>
</protein>
<organism evidence="2 3">
    <name type="scientific">Phytophthora lilii</name>
    <dbReference type="NCBI Taxonomy" id="2077276"/>
    <lineage>
        <taxon>Eukaryota</taxon>
        <taxon>Sar</taxon>
        <taxon>Stramenopiles</taxon>
        <taxon>Oomycota</taxon>
        <taxon>Peronosporomycetes</taxon>
        <taxon>Peronosporales</taxon>
        <taxon>Peronosporaceae</taxon>
        <taxon>Phytophthora</taxon>
    </lineage>
</organism>
<keyword evidence="3" id="KW-1185">Reference proteome</keyword>
<evidence type="ECO:0000256" key="1">
    <source>
        <dbReference type="SAM" id="SignalP"/>
    </source>
</evidence>
<feature type="chain" id="PRO_5040964106" evidence="1">
    <location>
        <begin position="21"/>
        <end position="83"/>
    </location>
</feature>
<sequence length="83" mass="8737">MTKASILLTLLMARFSFTAAAADCSIEHDTFNLTSSSSNDLQNGPDGGSLIESGTISIGNKVFSTVDEGNTITIGNTKFRVFS</sequence>
<name>A0A9W7CTS5_9STRA</name>